<name>A0A7Z1PYY6_SALET</name>
<feature type="compositionally biased region" description="Low complexity" evidence="1">
    <location>
        <begin position="528"/>
        <end position="544"/>
    </location>
</feature>
<evidence type="ECO:0000313" key="5">
    <source>
        <dbReference type="Proteomes" id="UP000251351"/>
    </source>
</evidence>
<protein>
    <recommendedName>
        <fullName evidence="2">Peptidase S74 domain-containing protein</fullName>
    </recommendedName>
</protein>
<dbReference type="PROSITE" id="PS51688">
    <property type="entry name" value="ICA"/>
    <property type="match status" value="1"/>
</dbReference>
<gene>
    <name evidence="4" type="ORF">DAX73_24535</name>
    <name evidence="3" type="ORF">DAX92_24685</name>
</gene>
<evidence type="ECO:0000259" key="2">
    <source>
        <dbReference type="PROSITE" id="PS51688"/>
    </source>
</evidence>
<dbReference type="Pfam" id="PF13884">
    <property type="entry name" value="Peptidase_S74"/>
    <property type="match status" value="1"/>
</dbReference>
<dbReference type="Pfam" id="PF01391">
    <property type="entry name" value="Collagen"/>
    <property type="match status" value="2"/>
</dbReference>
<organism evidence="3 6">
    <name type="scientific">Salmonella enterica I</name>
    <dbReference type="NCBI Taxonomy" id="59201"/>
    <lineage>
        <taxon>Bacteria</taxon>
        <taxon>Pseudomonadati</taxon>
        <taxon>Pseudomonadota</taxon>
        <taxon>Gammaproteobacteria</taxon>
        <taxon>Enterobacterales</taxon>
        <taxon>Enterobacteriaceae</taxon>
        <taxon>Salmonella</taxon>
    </lineage>
</organism>
<dbReference type="Gene3D" id="2.60.40.1120">
    <property type="entry name" value="Carboxypeptidase-like, regulatory domain"/>
    <property type="match status" value="1"/>
</dbReference>
<dbReference type="EMBL" id="QARP01000034">
    <property type="protein sequence ID" value="PUF28204.1"/>
    <property type="molecule type" value="Genomic_DNA"/>
</dbReference>
<feature type="compositionally biased region" description="Low complexity" evidence="1">
    <location>
        <begin position="476"/>
        <end position="516"/>
    </location>
</feature>
<accession>A0A7Z1PYY6</accession>
<dbReference type="Gene3D" id="1.20.5.320">
    <property type="entry name" value="6-Phosphogluconate Dehydrogenase, domain 3"/>
    <property type="match status" value="1"/>
</dbReference>
<dbReference type="InterPro" id="IPR008969">
    <property type="entry name" value="CarboxyPept-like_regulatory"/>
</dbReference>
<feature type="region of interest" description="Disordered" evidence="1">
    <location>
        <begin position="431"/>
        <end position="544"/>
    </location>
</feature>
<comment type="caution">
    <text evidence="3">The sequence shown here is derived from an EMBL/GenBank/DDBJ whole genome shotgun (WGS) entry which is preliminary data.</text>
</comment>
<sequence length="660" mass="65443">MPIISGTLKDGAGQPIAGCTIQLKAMNTTSAVIRNTTARVGANAGAYSIDAQPGRYEVTLAVEDYPPHKVGVIDVYADSPDGTLNDFLTATKAEYLTPDVMNQFKLLAQQSREAAEAAGVASQGVSTIKDAAEKAASNAALSEINAAGSVTKTAASAAAALVSQNAAKTSEDAASASAVKASVSEANAYYSAAAALASQNAAKQSEIAAALSATTAGNHEATAFSNANAARRSGEVANYAATVTTAAKDAAVAQVTGFDAHVSQQKSVITQAVDSATTKANADIAAATDINRNNAIQAINQKQAEATSAIQAGMDAAALSANSAGESAQSALTYKNSALGFASDAATIARQIKASQDTAKLSEANAATYSSNAATSAAAAKASEDAAGVNKTATELARSAAQAALEEARLIAKTPGPVGPQGLPGVQGPQGIQGLKGDTGPAGPRGLTGPTGPQGLQGIAGIQGPKGDTGLGLQGPAGPAGATGPRGLTGLTGPAGAPGPKGDIGPVGPQGFTGPAGPAGPSGPVGPQGPRGFTGPAGPAGPAGSVSGTVYGDLTVTGNTYVNDTYIRSDRRSKRNFRTMGDALDKVDKLNGQLYEVQAGGRFVRSGGLIAQDVQAVLPDLVTADKDSGLLRLNYNGVTGLLVEAVKELRAELRKLRGAA</sequence>
<evidence type="ECO:0000313" key="3">
    <source>
        <dbReference type="EMBL" id="PUF28204.1"/>
    </source>
</evidence>
<dbReference type="InterPro" id="IPR013609">
    <property type="entry name" value="Stf-like_N"/>
</dbReference>
<feature type="domain" description="Peptidase S74" evidence="2">
    <location>
        <begin position="569"/>
        <end position="660"/>
    </location>
</feature>
<dbReference type="InterPro" id="IPR050938">
    <property type="entry name" value="Collagen_Structural_Proteins"/>
</dbReference>
<evidence type="ECO:0000313" key="4">
    <source>
        <dbReference type="EMBL" id="PUF53751.1"/>
    </source>
</evidence>
<dbReference type="SUPFAM" id="SSF49464">
    <property type="entry name" value="Carboxypeptidase regulatory domain-like"/>
    <property type="match status" value="1"/>
</dbReference>
<proteinExistence type="predicted"/>
<evidence type="ECO:0000313" key="6">
    <source>
        <dbReference type="Proteomes" id="UP000251540"/>
    </source>
</evidence>
<dbReference type="EMBL" id="QARO01000033">
    <property type="protein sequence ID" value="PUF53751.1"/>
    <property type="molecule type" value="Genomic_DNA"/>
</dbReference>
<reference evidence="5 6" key="1">
    <citation type="submission" date="2018-04" db="EMBL/GenBank/DDBJ databases">
        <title>Whole genome sequencing of Salmonella enterica.</title>
        <authorList>
            <person name="Bell R."/>
        </authorList>
    </citation>
    <scope>NUCLEOTIDE SEQUENCE [LARGE SCALE GENOMIC DNA]</scope>
    <source>
        <strain evidence="3 6">CFSAN058609</strain>
        <strain evidence="4 5">CFSAN058610</strain>
    </source>
</reference>
<dbReference type="Pfam" id="PF08400">
    <property type="entry name" value="phage_tail_N"/>
    <property type="match status" value="1"/>
</dbReference>
<dbReference type="InterPro" id="IPR008160">
    <property type="entry name" value="Collagen"/>
</dbReference>
<dbReference type="PANTHER" id="PTHR37456">
    <property type="entry name" value="SI:CH211-266K2.1"/>
    <property type="match status" value="1"/>
</dbReference>
<dbReference type="RefSeq" id="WP_154707989.1">
    <property type="nucleotide sequence ID" value="NZ_QARO01000033.1"/>
</dbReference>
<dbReference type="PANTHER" id="PTHR37456:SF6">
    <property type="entry name" value="COLLAGEN ALPHA-1(XXIII) CHAIN-LIKE ISOFORM X2"/>
    <property type="match status" value="1"/>
</dbReference>
<dbReference type="InterPro" id="IPR030392">
    <property type="entry name" value="S74_ICA"/>
</dbReference>
<evidence type="ECO:0000256" key="1">
    <source>
        <dbReference type="SAM" id="MobiDB-lite"/>
    </source>
</evidence>
<dbReference type="AlphaFoldDB" id="A0A7Z1PYY6"/>
<dbReference type="Proteomes" id="UP000251351">
    <property type="component" value="Unassembled WGS sequence"/>
</dbReference>
<dbReference type="Proteomes" id="UP000251540">
    <property type="component" value="Unassembled WGS sequence"/>
</dbReference>